<evidence type="ECO:0000313" key="2">
    <source>
        <dbReference type="EMBL" id="UQV27030.1"/>
    </source>
</evidence>
<keyword evidence="1" id="KW-1133">Transmembrane helix</keyword>
<protein>
    <submittedName>
        <fullName evidence="2">Super-infection exclusion protein B</fullName>
    </submittedName>
</protein>
<reference evidence="2 3" key="1">
    <citation type="submission" date="2022-05" db="EMBL/GenBank/DDBJ databases">
        <title>'Parthenium hysterophorus' phyllody phytoplasma strain PR34.</title>
        <authorList>
            <person name="Kirdat K."/>
            <person name="Tiwarekar B."/>
            <person name="Yadav A."/>
        </authorList>
    </citation>
    <scope>NUCLEOTIDE SEQUENCE [LARGE SCALE GENOMIC DNA]</scope>
    <source>
        <strain evidence="2 3">PR34</strain>
    </source>
</reference>
<feature type="transmembrane region" description="Helical" evidence="1">
    <location>
        <begin position="6"/>
        <end position="24"/>
    </location>
</feature>
<proteinExistence type="predicted"/>
<gene>
    <name evidence="2" type="ORF">H7686_0001525</name>
</gene>
<accession>A0AAX3B8Z4</accession>
<keyword evidence="3" id="KW-1185">Reference proteome</keyword>
<name>A0AAX3B8Z4_9MOLU</name>
<keyword evidence="1" id="KW-0472">Membrane</keyword>
<evidence type="ECO:0000313" key="3">
    <source>
        <dbReference type="Proteomes" id="UP000769022"/>
    </source>
</evidence>
<dbReference type="AlphaFoldDB" id="A0AAX3B8Z4"/>
<sequence>MSYYILFVIIFIVIINFIIMHLIYRFNFNYKIEHYLLNCDTLEQEVLKTFMKNRNQTFPLTNQSPITKKFLNLNILVKIKDDEVNSEHGIYLLNKNIFNLVIKNNKLKQIYLEIN</sequence>
<dbReference type="KEGG" id="pphy:H7686_0001525"/>
<organism evidence="2 3">
    <name type="scientific">Candidatus Phytoplasma asiaticum</name>
    <dbReference type="NCBI Taxonomy" id="2763338"/>
    <lineage>
        <taxon>Bacteria</taxon>
        <taxon>Bacillati</taxon>
        <taxon>Mycoplasmatota</taxon>
        <taxon>Mollicutes</taxon>
        <taxon>Acholeplasmatales</taxon>
        <taxon>Acholeplasmataceae</taxon>
        <taxon>Candidatus Phytoplasma</taxon>
        <taxon>16SrII (Peanut WB group)</taxon>
    </lineage>
</organism>
<dbReference type="EMBL" id="CP097206">
    <property type="protein sequence ID" value="UQV27030.1"/>
    <property type="molecule type" value="Genomic_DNA"/>
</dbReference>
<dbReference type="RefSeq" id="WP_193621961.1">
    <property type="nucleotide sequence ID" value="NZ_JACRYS020000010.1"/>
</dbReference>
<dbReference type="Proteomes" id="UP000769022">
    <property type="component" value="Chromosome"/>
</dbReference>
<evidence type="ECO:0000256" key="1">
    <source>
        <dbReference type="SAM" id="Phobius"/>
    </source>
</evidence>
<keyword evidence="1" id="KW-0812">Transmembrane</keyword>